<dbReference type="GO" id="GO:0045292">
    <property type="term" value="P:mRNA cis splicing, via spliceosome"/>
    <property type="evidence" value="ECO:0007669"/>
    <property type="project" value="EnsemblFungi"/>
</dbReference>
<dbReference type="GO" id="GO:0034399">
    <property type="term" value="C:nuclear periphery"/>
    <property type="evidence" value="ECO:0007669"/>
    <property type="project" value="EnsemblFungi"/>
</dbReference>
<name>A0A1E3QM88_9ASCO</name>
<dbReference type="PROSITE" id="PS50082">
    <property type="entry name" value="WD_REPEATS_2"/>
    <property type="match status" value="3"/>
</dbReference>
<proteinExistence type="predicted"/>
<feature type="compositionally biased region" description="Acidic residues" evidence="4">
    <location>
        <begin position="99"/>
        <end position="111"/>
    </location>
</feature>
<dbReference type="GO" id="GO:0000348">
    <property type="term" value="P:mRNA branch site recognition"/>
    <property type="evidence" value="ECO:0007669"/>
    <property type="project" value="EnsemblFungi"/>
</dbReference>
<evidence type="ECO:0000256" key="2">
    <source>
        <dbReference type="ARBA" id="ARBA00022737"/>
    </source>
</evidence>
<evidence type="ECO:0000313" key="6">
    <source>
        <dbReference type="Proteomes" id="UP000094336"/>
    </source>
</evidence>
<dbReference type="Proteomes" id="UP000094336">
    <property type="component" value="Unassembled WGS sequence"/>
</dbReference>
<keyword evidence="6" id="KW-1185">Reference proteome</keyword>
<dbReference type="GO" id="GO:0000974">
    <property type="term" value="C:Prp19 complex"/>
    <property type="evidence" value="ECO:0007669"/>
    <property type="project" value="EnsemblFungi"/>
</dbReference>
<dbReference type="GO" id="GO:0003729">
    <property type="term" value="F:mRNA binding"/>
    <property type="evidence" value="ECO:0007669"/>
    <property type="project" value="TreeGrafter"/>
</dbReference>
<gene>
    <name evidence="5" type="ORF">BABINDRAFT_172352</name>
</gene>
<dbReference type="Gene3D" id="2.130.10.10">
    <property type="entry name" value="YVTN repeat-like/Quinoprotein amine dehydrogenase"/>
    <property type="match status" value="1"/>
</dbReference>
<dbReference type="GO" id="GO:0000386">
    <property type="term" value="F:second spliceosomal transesterification activity"/>
    <property type="evidence" value="ECO:0007669"/>
    <property type="project" value="EnsemblFungi"/>
</dbReference>
<evidence type="ECO:0000256" key="3">
    <source>
        <dbReference type="PROSITE-ProRule" id="PRU00221"/>
    </source>
</evidence>
<dbReference type="RefSeq" id="XP_018983530.1">
    <property type="nucleotide sequence ID" value="XM_019130882.1"/>
</dbReference>
<feature type="repeat" description="WD" evidence="3">
    <location>
        <begin position="174"/>
        <end position="215"/>
    </location>
</feature>
<organism evidence="5 6">
    <name type="scientific">Babjeviella inositovora NRRL Y-12698</name>
    <dbReference type="NCBI Taxonomy" id="984486"/>
    <lineage>
        <taxon>Eukaryota</taxon>
        <taxon>Fungi</taxon>
        <taxon>Dikarya</taxon>
        <taxon>Ascomycota</taxon>
        <taxon>Saccharomycotina</taxon>
        <taxon>Pichiomycetes</taxon>
        <taxon>Serinales incertae sedis</taxon>
        <taxon>Babjeviella</taxon>
    </lineage>
</organism>
<dbReference type="GO" id="GO:0000350">
    <property type="term" value="P:generation of catalytic spliceosome for second transesterification step"/>
    <property type="evidence" value="ECO:0007669"/>
    <property type="project" value="EnsemblFungi"/>
</dbReference>
<dbReference type="PANTHER" id="PTHR43979:SF1">
    <property type="entry name" value="PRE-MRNA-PROCESSING FACTOR 17"/>
    <property type="match status" value="1"/>
</dbReference>
<dbReference type="AlphaFoldDB" id="A0A1E3QM88"/>
<dbReference type="InterPro" id="IPR032847">
    <property type="entry name" value="PRPF17"/>
</dbReference>
<sequence>MSLVHGYSSSEDETDIPALVLGQSVDPTPVAAVVVLEVARPSAKRTFASTVSTHHYDDAVFNIQHRDFDRARVQPQTRQQKKLAKRQRENGPFGHSSSSEEEQEIVDEEEIEDSLPVLESDRESDGDSDSATTKFFGESEVDYLGRTYMHVPVDFPKVHARECFVPKTCSYVWRTAHARGVNKLLFFPSGHLLLSCGNDATVKLWDVSSKELLRGFYGHTKPVKSIVFNASGSDFISCGYDRKTHVWDVETGVLKHTFHTRGIPNAALFNPNSELELIVGCSDSKIYHYDTRSPPDSQIIQTYDYHLASVQSLVAIDGQTRFMSTSEDKSVRMWDWGVNVPVKNISDPAQFNMPCVALHPKGDHVACQGMDNKVHTVLTTGKYRLNRRKYYTGHQSQGYNIGVGFSPDGKTLMSGDSRGRAWFWDWSSARVVKSLQVDPKGGVVSCVAANPLGVSECVFAGGSGDIYYYE</sequence>
<dbReference type="SMART" id="SM00320">
    <property type="entry name" value="WD40"/>
    <property type="match status" value="6"/>
</dbReference>
<evidence type="ECO:0000313" key="5">
    <source>
        <dbReference type="EMBL" id="ODQ78202.1"/>
    </source>
</evidence>
<dbReference type="EMBL" id="KV454436">
    <property type="protein sequence ID" value="ODQ78202.1"/>
    <property type="molecule type" value="Genomic_DNA"/>
</dbReference>
<dbReference type="InterPro" id="IPR020472">
    <property type="entry name" value="WD40_PAC1"/>
</dbReference>
<dbReference type="SUPFAM" id="SSF50978">
    <property type="entry name" value="WD40 repeat-like"/>
    <property type="match status" value="1"/>
</dbReference>
<feature type="repeat" description="WD" evidence="3">
    <location>
        <begin position="216"/>
        <end position="257"/>
    </location>
</feature>
<dbReference type="GO" id="GO:0071014">
    <property type="term" value="C:post-mRNA release spliceosomal complex"/>
    <property type="evidence" value="ECO:0007669"/>
    <property type="project" value="EnsemblFungi"/>
</dbReference>
<dbReference type="InterPro" id="IPR019775">
    <property type="entry name" value="WD40_repeat_CS"/>
</dbReference>
<protein>
    <submittedName>
        <fullName evidence="5">Uncharacterized protein</fullName>
    </submittedName>
</protein>
<evidence type="ECO:0000256" key="4">
    <source>
        <dbReference type="SAM" id="MobiDB-lite"/>
    </source>
</evidence>
<accession>A0A1E3QM88</accession>
<dbReference type="InterPro" id="IPR036322">
    <property type="entry name" value="WD40_repeat_dom_sf"/>
</dbReference>
<dbReference type="GO" id="GO:0000389">
    <property type="term" value="P:mRNA 3'-splice site recognition"/>
    <property type="evidence" value="ECO:0007669"/>
    <property type="project" value="EnsemblFungi"/>
</dbReference>
<dbReference type="CDD" id="cd00200">
    <property type="entry name" value="WD40"/>
    <property type="match status" value="1"/>
</dbReference>
<dbReference type="OrthoDB" id="10257301at2759"/>
<dbReference type="GO" id="GO:0071013">
    <property type="term" value="C:catalytic step 2 spliceosome"/>
    <property type="evidence" value="ECO:0007669"/>
    <property type="project" value="InterPro"/>
</dbReference>
<evidence type="ECO:0000256" key="1">
    <source>
        <dbReference type="ARBA" id="ARBA00022574"/>
    </source>
</evidence>
<keyword evidence="2" id="KW-0677">Repeat</keyword>
<dbReference type="PROSITE" id="PS00678">
    <property type="entry name" value="WD_REPEATS_1"/>
    <property type="match status" value="1"/>
</dbReference>
<dbReference type="PRINTS" id="PR00320">
    <property type="entry name" value="GPROTEINBRPT"/>
</dbReference>
<dbReference type="InterPro" id="IPR015943">
    <property type="entry name" value="WD40/YVTN_repeat-like_dom_sf"/>
</dbReference>
<reference evidence="6" key="1">
    <citation type="submission" date="2016-05" db="EMBL/GenBank/DDBJ databases">
        <title>Comparative genomics of biotechnologically important yeasts.</title>
        <authorList>
            <consortium name="DOE Joint Genome Institute"/>
            <person name="Riley R."/>
            <person name="Haridas S."/>
            <person name="Wolfe K.H."/>
            <person name="Lopes M.R."/>
            <person name="Hittinger C.T."/>
            <person name="Goker M."/>
            <person name="Salamov A."/>
            <person name="Wisecaver J."/>
            <person name="Long T.M."/>
            <person name="Aerts A.L."/>
            <person name="Barry K."/>
            <person name="Choi C."/>
            <person name="Clum A."/>
            <person name="Coughlan A.Y."/>
            <person name="Deshpande S."/>
            <person name="Douglass A.P."/>
            <person name="Hanson S.J."/>
            <person name="Klenk H.-P."/>
            <person name="Labutti K."/>
            <person name="Lapidus A."/>
            <person name="Lindquist E."/>
            <person name="Lipzen A."/>
            <person name="Meier-Kolthoff J.P."/>
            <person name="Ohm R.A."/>
            <person name="Otillar R.P."/>
            <person name="Pangilinan J."/>
            <person name="Peng Y."/>
            <person name="Rokas A."/>
            <person name="Rosa C.A."/>
            <person name="Scheuner C."/>
            <person name="Sibirny A.A."/>
            <person name="Slot J.C."/>
            <person name="Stielow J.B."/>
            <person name="Sun H."/>
            <person name="Kurtzman C.P."/>
            <person name="Blackwell M."/>
            <person name="Grigoriev I.V."/>
            <person name="Jeffries T.W."/>
        </authorList>
    </citation>
    <scope>NUCLEOTIDE SEQUENCE [LARGE SCALE GENOMIC DNA]</scope>
    <source>
        <strain evidence="6">NRRL Y-12698</strain>
    </source>
</reference>
<dbReference type="STRING" id="984486.A0A1E3QM88"/>
<dbReference type="PANTHER" id="PTHR43979">
    <property type="entry name" value="PRE-MRNA-PROCESSING FACTOR 17"/>
    <property type="match status" value="1"/>
</dbReference>
<feature type="region of interest" description="Disordered" evidence="4">
    <location>
        <begin position="67"/>
        <end position="111"/>
    </location>
</feature>
<dbReference type="PROSITE" id="PS50294">
    <property type="entry name" value="WD_REPEATS_REGION"/>
    <property type="match status" value="2"/>
</dbReference>
<dbReference type="Pfam" id="PF00400">
    <property type="entry name" value="WD40"/>
    <property type="match status" value="4"/>
</dbReference>
<dbReference type="GeneID" id="30148735"/>
<keyword evidence="1 3" id="KW-0853">WD repeat</keyword>
<feature type="repeat" description="WD" evidence="3">
    <location>
        <begin position="303"/>
        <end position="335"/>
    </location>
</feature>
<dbReference type="InterPro" id="IPR001680">
    <property type="entry name" value="WD40_rpt"/>
</dbReference>